<dbReference type="InterPro" id="IPR001623">
    <property type="entry name" value="DnaJ_domain"/>
</dbReference>
<evidence type="ECO:0000259" key="3">
    <source>
        <dbReference type="PROSITE" id="PS50076"/>
    </source>
</evidence>
<dbReference type="PRINTS" id="PR00625">
    <property type="entry name" value="JDOMAIN"/>
</dbReference>
<dbReference type="InterPro" id="IPR050817">
    <property type="entry name" value="DjlA_DnaK_co-chaperone"/>
</dbReference>
<evidence type="ECO:0000313" key="4">
    <source>
        <dbReference type="EMBL" id="MBB3048960.1"/>
    </source>
</evidence>
<proteinExistence type="predicted"/>
<dbReference type="Gene3D" id="1.10.287.110">
    <property type="entry name" value="DnaJ domain"/>
    <property type="match status" value="1"/>
</dbReference>
<reference evidence="4 5" key="1">
    <citation type="submission" date="2020-08" db="EMBL/GenBank/DDBJ databases">
        <title>Genomic Encyclopedia of Type Strains, Phase III (KMG-III): the genomes of soil and plant-associated and newly described type strains.</title>
        <authorList>
            <person name="Whitman W."/>
        </authorList>
    </citation>
    <scope>NUCLEOTIDE SEQUENCE [LARGE SCALE GENOMIC DNA]</scope>
    <source>
        <strain evidence="4 5">CECT 8654</strain>
    </source>
</reference>
<dbReference type="SUPFAM" id="SSF46565">
    <property type="entry name" value="Chaperone J-domain"/>
    <property type="match status" value="1"/>
</dbReference>
<evidence type="ECO:0000256" key="1">
    <source>
        <dbReference type="ARBA" id="ARBA00023186"/>
    </source>
</evidence>
<dbReference type="PANTHER" id="PTHR24074">
    <property type="entry name" value="CO-CHAPERONE PROTEIN DJLA"/>
    <property type="match status" value="1"/>
</dbReference>
<dbReference type="Pfam" id="PF00226">
    <property type="entry name" value="DnaJ"/>
    <property type="match status" value="1"/>
</dbReference>
<dbReference type="CDD" id="cd06257">
    <property type="entry name" value="DnaJ"/>
    <property type="match status" value="1"/>
</dbReference>
<accession>A0A7W4W7Z1</accession>
<name>A0A7W4W7Z1_9GAMM</name>
<evidence type="ECO:0000313" key="5">
    <source>
        <dbReference type="Proteomes" id="UP000537130"/>
    </source>
</evidence>
<feature type="compositionally biased region" description="Basic and acidic residues" evidence="2">
    <location>
        <begin position="64"/>
        <end position="74"/>
    </location>
</feature>
<evidence type="ECO:0000256" key="2">
    <source>
        <dbReference type="SAM" id="MobiDB-lite"/>
    </source>
</evidence>
<dbReference type="SMART" id="SM00271">
    <property type="entry name" value="DnaJ"/>
    <property type="match status" value="1"/>
</dbReference>
<feature type="region of interest" description="Disordered" evidence="2">
    <location>
        <begin position="64"/>
        <end position="89"/>
    </location>
</feature>
<comment type="caution">
    <text evidence="4">The sequence shown here is derived from an EMBL/GenBank/DDBJ whole genome shotgun (WGS) entry which is preliminary data.</text>
</comment>
<keyword evidence="5" id="KW-1185">Reference proteome</keyword>
<dbReference type="Proteomes" id="UP000537130">
    <property type="component" value="Unassembled WGS sequence"/>
</dbReference>
<organism evidence="4 5">
    <name type="scientific">Litorivivens lipolytica</name>
    <dbReference type="NCBI Taxonomy" id="1524264"/>
    <lineage>
        <taxon>Bacteria</taxon>
        <taxon>Pseudomonadati</taxon>
        <taxon>Pseudomonadota</taxon>
        <taxon>Gammaproteobacteria</taxon>
        <taxon>Litorivivens</taxon>
    </lineage>
</organism>
<dbReference type="PROSITE" id="PS50076">
    <property type="entry name" value="DNAJ_2"/>
    <property type="match status" value="1"/>
</dbReference>
<sequence>MSQPDYYHILGLVPDAEDAVIRAAYRALMAIYHPDRNSDENAAEKAQQINAAYDVLSDPVKRKQYDESRAEDSHNASSDEFENDQPFSTSPIDKPWAVACEFYPRIDAISKDLEKLSWRISFAFKLLLLERKRFDDAKEIANKLKGEYLSRYFGSDKEIQAYAEHLIKSGHKEAALYLNEIVNVMGRSVSSFSIKHQVEKRYEGVSKVVESRHYYGKIKYGDGLFNSNMAHALVRLHGGTVKDRFFSARVDVELDGESMSFEDGHAFCKFVLERFRAYA</sequence>
<gene>
    <name evidence="4" type="ORF">FHR99_003234</name>
</gene>
<feature type="domain" description="J" evidence="3">
    <location>
        <begin position="5"/>
        <end position="69"/>
    </location>
</feature>
<dbReference type="AlphaFoldDB" id="A0A7W4W7Z1"/>
<dbReference type="EMBL" id="JACHWY010000004">
    <property type="protein sequence ID" value="MBB3048960.1"/>
    <property type="molecule type" value="Genomic_DNA"/>
</dbReference>
<dbReference type="InterPro" id="IPR036869">
    <property type="entry name" value="J_dom_sf"/>
</dbReference>
<protein>
    <recommendedName>
        <fullName evidence="3">J domain-containing protein</fullName>
    </recommendedName>
</protein>
<keyword evidence="1" id="KW-0143">Chaperone</keyword>
<dbReference type="RefSeq" id="WP_183411750.1">
    <property type="nucleotide sequence ID" value="NZ_JACHWY010000004.1"/>
</dbReference>